<evidence type="ECO:0000313" key="2">
    <source>
        <dbReference type="EMBL" id="PRX18328.1"/>
    </source>
</evidence>
<proteinExistence type="predicted"/>
<dbReference type="Proteomes" id="UP000239415">
    <property type="component" value="Unassembled WGS sequence"/>
</dbReference>
<evidence type="ECO:0000313" key="3">
    <source>
        <dbReference type="Proteomes" id="UP000239415"/>
    </source>
</evidence>
<protein>
    <submittedName>
        <fullName evidence="2">Uncharacterized protein</fullName>
    </submittedName>
</protein>
<sequence length="61" mass="6906">MAAFSRWMQRAVNARKVRDGRGTIMGMEVLVLNTVGRRTGRHPHPPPPLPSRHPPHPPSHR</sequence>
<accession>A0A2T0K5S4</accession>
<evidence type="ECO:0000256" key="1">
    <source>
        <dbReference type="SAM" id="MobiDB-lite"/>
    </source>
</evidence>
<keyword evidence="3" id="KW-1185">Reference proteome</keyword>
<organism evidence="2 3">
    <name type="scientific">Actinoplanes italicus</name>
    <dbReference type="NCBI Taxonomy" id="113567"/>
    <lineage>
        <taxon>Bacteria</taxon>
        <taxon>Bacillati</taxon>
        <taxon>Actinomycetota</taxon>
        <taxon>Actinomycetes</taxon>
        <taxon>Micromonosporales</taxon>
        <taxon>Micromonosporaceae</taxon>
        <taxon>Actinoplanes</taxon>
    </lineage>
</organism>
<name>A0A2T0K5S4_9ACTN</name>
<reference evidence="2 3" key="1">
    <citation type="submission" date="2018-03" db="EMBL/GenBank/DDBJ databases">
        <title>Genomic Encyclopedia of Archaeal and Bacterial Type Strains, Phase II (KMG-II): from individual species to whole genera.</title>
        <authorList>
            <person name="Goeker M."/>
        </authorList>
    </citation>
    <scope>NUCLEOTIDE SEQUENCE [LARGE SCALE GENOMIC DNA]</scope>
    <source>
        <strain evidence="2 3">DSM 43146</strain>
    </source>
</reference>
<dbReference type="AlphaFoldDB" id="A0A2T0K5S4"/>
<dbReference type="RefSeq" id="WP_203737345.1">
    <property type="nucleotide sequence ID" value="NZ_BOMO01000101.1"/>
</dbReference>
<gene>
    <name evidence="2" type="ORF">CLV67_113162</name>
</gene>
<dbReference type="EMBL" id="PVMZ01000013">
    <property type="protein sequence ID" value="PRX18328.1"/>
    <property type="molecule type" value="Genomic_DNA"/>
</dbReference>
<feature type="region of interest" description="Disordered" evidence="1">
    <location>
        <begin position="35"/>
        <end position="61"/>
    </location>
</feature>
<comment type="caution">
    <text evidence="2">The sequence shown here is derived from an EMBL/GenBank/DDBJ whole genome shotgun (WGS) entry which is preliminary data.</text>
</comment>